<dbReference type="EMBL" id="QRXJ01000001">
    <property type="protein sequence ID" value="RGT92997.1"/>
    <property type="molecule type" value="Genomic_DNA"/>
</dbReference>
<dbReference type="Proteomes" id="UP000283360">
    <property type="component" value="Unassembled WGS sequence"/>
</dbReference>
<proteinExistence type="predicted"/>
<comment type="caution">
    <text evidence="1">The sequence shown here is derived from an EMBL/GenBank/DDBJ whole genome shotgun (WGS) entry which is preliminary data.</text>
</comment>
<organism evidence="1 2">
    <name type="scientific">Coprococcus comes</name>
    <dbReference type="NCBI Taxonomy" id="410072"/>
    <lineage>
        <taxon>Bacteria</taxon>
        <taxon>Bacillati</taxon>
        <taxon>Bacillota</taxon>
        <taxon>Clostridia</taxon>
        <taxon>Lachnospirales</taxon>
        <taxon>Lachnospiraceae</taxon>
        <taxon>Coprococcus</taxon>
    </lineage>
</organism>
<keyword evidence="2" id="KW-1185">Reference proteome</keyword>
<reference evidence="1 2" key="1">
    <citation type="submission" date="2018-08" db="EMBL/GenBank/DDBJ databases">
        <title>A genome reference for cultivated species of the human gut microbiota.</title>
        <authorList>
            <person name="Zou Y."/>
            <person name="Xue W."/>
            <person name="Luo G."/>
        </authorList>
    </citation>
    <scope>NUCLEOTIDE SEQUENCE [LARGE SCALE GENOMIC DNA]</scope>
    <source>
        <strain evidence="1 2">AF18-12LB</strain>
    </source>
</reference>
<evidence type="ECO:0000313" key="1">
    <source>
        <dbReference type="EMBL" id="RGT92997.1"/>
    </source>
</evidence>
<gene>
    <name evidence="1" type="ORF">DWX03_01265</name>
</gene>
<accession>A0A412QPZ0</accession>
<dbReference type="Pfam" id="PF18143">
    <property type="entry name" value="HAD_SAK_2"/>
    <property type="match status" value="1"/>
</dbReference>
<name>A0A412QPZ0_9FIRM</name>
<protein>
    <recommendedName>
        <fullName evidence="3">Polynucleotide kinase</fullName>
    </recommendedName>
</protein>
<sequence length="160" mass="18357">MKSVVFLDVDGVLNTRTTVKRTPYGYTGIDDARVKILANAFKRYGYDEIILSSDWKELDEKHMDYLYLVSKLGQCGLKISGHTPGSSRKRGKGINEYLNLHPEIEEFVILDDVTFDFGKYEKLWERLLITNGIENVRFASRTPAVEAILFLDSIKNFNIN</sequence>
<dbReference type="AlphaFoldDB" id="A0A412QPZ0"/>
<evidence type="ECO:0000313" key="2">
    <source>
        <dbReference type="Proteomes" id="UP000283360"/>
    </source>
</evidence>
<evidence type="ECO:0008006" key="3">
    <source>
        <dbReference type="Google" id="ProtNLM"/>
    </source>
</evidence>